<dbReference type="PROSITE" id="PS00086">
    <property type="entry name" value="CYTOCHROME_P450"/>
    <property type="match status" value="1"/>
</dbReference>
<dbReference type="GO" id="GO:0016705">
    <property type="term" value="F:oxidoreductase activity, acting on paired donors, with incorporation or reduction of molecular oxygen"/>
    <property type="evidence" value="ECO:0007669"/>
    <property type="project" value="InterPro"/>
</dbReference>
<dbReference type="GO" id="GO:0005506">
    <property type="term" value="F:iron ion binding"/>
    <property type="evidence" value="ECO:0007669"/>
    <property type="project" value="InterPro"/>
</dbReference>
<comment type="similarity">
    <text evidence="4 14">Belongs to the cytochrome P450 family.</text>
</comment>
<dbReference type="EMBL" id="CAJMXA010003578">
    <property type="protein sequence ID" value="CAE6504159.1"/>
    <property type="molecule type" value="Genomic_DNA"/>
</dbReference>
<keyword evidence="12" id="KW-0472">Membrane</keyword>
<gene>
    <name evidence="15" type="ORF">RDB_LOCUS117061</name>
</gene>
<evidence type="ECO:0000256" key="14">
    <source>
        <dbReference type="RuleBase" id="RU000461"/>
    </source>
</evidence>
<evidence type="ECO:0000256" key="1">
    <source>
        <dbReference type="ARBA" id="ARBA00001971"/>
    </source>
</evidence>
<evidence type="ECO:0000256" key="4">
    <source>
        <dbReference type="ARBA" id="ARBA00010617"/>
    </source>
</evidence>
<dbReference type="GO" id="GO:0016020">
    <property type="term" value="C:membrane"/>
    <property type="evidence" value="ECO:0007669"/>
    <property type="project" value="UniProtKB-SubCell"/>
</dbReference>
<dbReference type="AlphaFoldDB" id="A0A8H3CXY0"/>
<keyword evidence="7 13" id="KW-0479">Metal-binding</keyword>
<evidence type="ECO:0000256" key="8">
    <source>
        <dbReference type="ARBA" id="ARBA00022989"/>
    </source>
</evidence>
<comment type="cofactor">
    <cofactor evidence="1 13">
        <name>heme</name>
        <dbReference type="ChEBI" id="CHEBI:30413"/>
    </cofactor>
</comment>
<evidence type="ECO:0000256" key="6">
    <source>
        <dbReference type="ARBA" id="ARBA00022692"/>
    </source>
</evidence>
<dbReference type="Pfam" id="PF00067">
    <property type="entry name" value="p450"/>
    <property type="match status" value="1"/>
</dbReference>
<dbReference type="PANTHER" id="PTHR46300:SF2">
    <property type="entry name" value="CYTOCHROME P450 MONOOXYGENASE ALNH-RELATED"/>
    <property type="match status" value="1"/>
</dbReference>
<dbReference type="SUPFAM" id="SSF48264">
    <property type="entry name" value="Cytochrome P450"/>
    <property type="match status" value="1"/>
</dbReference>
<evidence type="ECO:0000256" key="10">
    <source>
        <dbReference type="ARBA" id="ARBA00023004"/>
    </source>
</evidence>
<feature type="binding site" description="axial binding residue" evidence="13">
    <location>
        <position position="441"/>
    </location>
    <ligand>
        <name>heme</name>
        <dbReference type="ChEBI" id="CHEBI:30413"/>
    </ligand>
    <ligandPart>
        <name>Fe</name>
        <dbReference type="ChEBI" id="CHEBI:18248"/>
    </ligandPart>
</feature>
<evidence type="ECO:0000256" key="5">
    <source>
        <dbReference type="ARBA" id="ARBA00022617"/>
    </source>
</evidence>
<evidence type="ECO:0000313" key="15">
    <source>
        <dbReference type="EMBL" id="CAE6504159.1"/>
    </source>
</evidence>
<evidence type="ECO:0000313" key="16">
    <source>
        <dbReference type="Proteomes" id="UP000663853"/>
    </source>
</evidence>
<evidence type="ECO:0000256" key="2">
    <source>
        <dbReference type="ARBA" id="ARBA00004370"/>
    </source>
</evidence>
<protein>
    <recommendedName>
        <fullName evidence="17">O-methylsterigmatocystin oxidoreductase</fullName>
    </recommendedName>
</protein>
<keyword evidence="9 14" id="KW-0560">Oxidoreductase</keyword>
<dbReference type="InterPro" id="IPR036396">
    <property type="entry name" value="Cyt_P450_sf"/>
</dbReference>
<evidence type="ECO:0000256" key="3">
    <source>
        <dbReference type="ARBA" id="ARBA00005179"/>
    </source>
</evidence>
<dbReference type="InterPro" id="IPR017972">
    <property type="entry name" value="Cyt_P450_CS"/>
</dbReference>
<reference evidence="15" key="1">
    <citation type="submission" date="2021-01" db="EMBL/GenBank/DDBJ databases">
        <authorList>
            <person name="Kaushik A."/>
        </authorList>
    </citation>
    <scope>NUCLEOTIDE SEQUENCE</scope>
    <source>
        <strain evidence="15">AG6-10EEA</strain>
    </source>
</reference>
<evidence type="ECO:0000256" key="11">
    <source>
        <dbReference type="ARBA" id="ARBA00023033"/>
    </source>
</evidence>
<keyword evidence="11 14" id="KW-0503">Monooxygenase</keyword>
<proteinExistence type="inferred from homology"/>
<evidence type="ECO:0000256" key="13">
    <source>
        <dbReference type="PIRSR" id="PIRSR602401-1"/>
    </source>
</evidence>
<name>A0A8H3CXY0_9AGAM</name>
<dbReference type="PANTHER" id="PTHR46300">
    <property type="entry name" value="P450, PUTATIVE (EUROFUNG)-RELATED-RELATED"/>
    <property type="match status" value="1"/>
</dbReference>
<dbReference type="InterPro" id="IPR001128">
    <property type="entry name" value="Cyt_P450"/>
</dbReference>
<evidence type="ECO:0000256" key="9">
    <source>
        <dbReference type="ARBA" id="ARBA00023002"/>
    </source>
</evidence>
<accession>A0A8H3CXY0</accession>
<keyword evidence="8" id="KW-1133">Transmembrane helix</keyword>
<organism evidence="15 16">
    <name type="scientific">Rhizoctonia solani</name>
    <dbReference type="NCBI Taxonomy" id="456999"/>
    <lineage>
        <taxon>Eukaryota</taxon>
        <taxon>Fungi</taxon>
        <taxon>Dikarya</taxon>
        <taxon>Basidiomycota</taxon>
        <taxon>Agaricomycotina</taxon>
        <taxon>Agaricomycetes</taxon>
        <taxon>Cantharellales</taxon>
        <taxon>Ceratobasidiaceae</taxon>
        <taxon>Rhizoctonia</taxon>
    </lineage>
</organism>
<comment type="subcellular location">
    <subcellularLocation>
        <location evidence="2">Membrane</location>
    </subcellularLocation>
</comment>
<comment type="caution">
    <text evidence="15">The sequence shown here is derived from an EMBL/GenBank/DDBJ whole genome shotgun (WGS) entry which is preliminary data.</text>
</comment>
<comment type="pathway">
    <text evidence="3">Secondary metabolite biosynthesis.</text>
</comment>
<evidence type="ECO:0008006" key="17">
    <source>
        <dbReference type="Google" id="ProtNLM"/>
    </source>
</evidence>
<sequence>MLTYPEIGFTLTALGSSAYLLYKERSQSKKPLPPSPAGSYPLIGHALALPTESEHLVYAEWCKELNSDIISLTVVGQTIVILNSANVATDLLDQRSSVYSGRPYLRVVQVFRYSRPPISLMNLWEGLDWGDGIIVLPYGPRWKKQRRIMHEVLKPSVNVRNFALFERETYAMLKRLLMNSENFEKEFRRTVAAEILSSVYGYTVKDTQDTLVRDSATIVENFTIAAIPGNFLVNFIPWLKYVPEWFPGAQWKRNILEWRKLKERVVNGPYEWAKAQITHLASIEGASNIDMADEELNLKSVSASLFGGASDTTHASLMSFVLAMVQHPEIQARAQEEIDQVTHSERLPNMVDRDSMPYVRCIVQEVLRWQPPLPLGVPRATAEDDEYHGYFIPKGSIVMTNAWAMSRDESVYKSPETFNPERFLDTDIAGAPVFGFGRRSCPGLHYAEASLFIVVASILAVFDIKPKVNPVTGQEEIPEAKVALHALVSRILPFECTIKPRSNAHKELIDSS</sequence>
<dbReference type="Proteomes" id="UP000663853">
    <property type="component" value="Unassembled WGS sequence"/>
</dbReference>
<keyword evidence="5 13" id="KW-0349">Heme</keyword>
<dbReference type="CDD" id="cd11065">
    <property type="entry name" value="CYP64-like"/>
    <property type="match status" value="1"/>
</dbReference>
<evidence type="ECO:0000256" key="7">
    <source>
        <dbReference type="ARBA" id="ARBA00022723"/>
    </source>
</evidence>
<keyword evidence="6" id="KW-0812">Transmembrane</keyword>
<dbReference type="GO" id="GO:0020037">
    <property type="term" value="F:heme binding"/>
    <property type="evidence" value="ECO:0007669"/>
    <property type="project" value="InterPro"/>
</dbReference>
<dbReference type="InterPro" id="IPR002401">
    <property type="entry name" value="Cyt_P450_E_grp-I"/>
</dbReference>
<evidence type="ECO:0000256" key="12">
    <source>
        <dbReference type="ARBA" id="ARBA00023136"/>
    </source>
</evidence>
<dbReference type="GO" id="GO:0004497">
    <property type="term" value="F:monooxygenase activity"/>
    <property type="evidence" value="ECO:0007669"/>
    <property type="project" value="UniProtKB-KW"/>
</dbReference>
<dbReference type="PRINTS" id="PR00463">
    <property type="entry name" value="EP450I"/>
</dbReference>
<dbReference type="InterPro" id="IPR050364">
    <property type="entry name" value="Cytochrome_P450_fung"/>
</dbReference>
<keyword evidence="10 13" id="KW-0408">Iron</keyword>
<dbReference type="Gene3D" id="1.10.630.10">
    <property type="entry name" value="Cytochrome P450"/>
    <property type="match status" value="1"/>
</dbReference>